<protein>
    <recommendedName>
        <fullName evidence="2">C-type lectin domain-containing protein</fullName>
    </recommendedName>
</protein>
<dbReference type="Pfam" id="PF00059">
    <property type="entry name" value="Lectin_C"/>
    <property type="match status" value="1"/>
</dbReference>
<keyword evidence="4" id="KW-1185">Reference proteome</keyword>
<organism evidence="3 4">
    <name type="scientific">Mytilus coruscus</name>
    <name type="common">Sea mussel</name>
    <dbReference type="NCBI Taxonomy" id="42192"/>
    <lineage>
        <taxon>Eukaryota</taxon>
        <taxon>Metazoa</taxon>
        <taxon>Spiralia</taxon>
        <taxon>Lophotrochozoa</taxon>
        <taxon>Mollusca</taxon>
        <taxon>Bivalvia</taxon>
        <taxon>Autobranchia</taxon>
        <taxon>Pteriomorphia</taxon>
        <taxon>Mytilida</taxon>
        <taxon>Mytiloidea</taxon>
        <taxon>Mytilidae</taxon>
        <taxon>Mytilinae</taxon>
        <taxon>Mytilus</taxon>
    </lineage>
</organism>
<dbReference type="Proteomes" id="UP000507470">
    <property type="component" value="Unassembled WGS sequence"/>
</dbReference>
<dbReference type="CDD" id="cd00037">
    <property type="entry name" value="CLECT"/>
    <property type="match status" value="1"/>
</dbReference>
<keyword evidence="1" id="KW-0812">Transmembrane</keyword>
<name>A0A6J8EGN3_MYTCO</name>
<dbReference type="InterPro" id="IPR016186">
    <property type="entry name" value="C-type_lectin-like/link_sf"/>
</dbReference>
<proteinExistence type="predicted"/>
<evidence type="ECO:0000313" key="4">
    <source>
        <dbReference type="Proteomes" id="UP000507470"/>
    </source>
</evidence>
<feature type="transmembrane region" description="Helical" evidence="1">
    <location>
        <begin position="211"/>
        <end position="232"/>
    </location>
</feature>
<accession>A0A6J8EGN3</accession>
<dbReference type="OrthoDB" id="6157674at2759"/>
<dbReference type="SUPFAM" id="SSF56436">
    <property type="entry name" value="C-type lectin-like"/>
    <property type="match status" value="1"/>
</dbReference>
<gene>
    <name evidence="3" type="ORF">MCOR_51500</name>
</gene>
<evidence type="ECO:0000256" key="1">
    <source>
        <dbReference type="SAM" id="Phobius"/>
    </source>
</evidence>
<dbReference type="Gene3D" id="3.10.100.10">
    <property type="entry name" value="Mannose-Binding Protein A, subunit A"/>
    <property type="match status" value="1"/>
</dbReference>
<dbReference type="EMBL" id="CACVKT020008990">
    <property type="protein sequence ID" value="CAC5419113.1"/>
    <property type="molecule type" value="Genomic_DNA"/>
</dbReference>
<reference evidence="3 4" key="1">
    <citation type="submission" date="2020-06" db="EMBL/GenBank/DDBJ databases">
        <authorList>
            <person name="Li R."/>
            <person name="Bekaert M."/>
        </authorList>
    </citation>
    <scope>NUCLEOTIDE SEQUENCE [LARGE SCALE GENOMIC DNA]</scope>
    <source>
        <strain evidence="4">wild</strain>
    </source>
</reference>
<sequence>MPYIENSNYVCFWLIETLNNFDTSLNLCQNDNGSLGIIPDQKTLDWLNVYRKDAGKEFKEFYIGYKRDTLNRLLTLDGRLQTWAPWESRQPSGATGASCVTSFNRDATFWNPTTTNSATTETVVSSKHKLETSTSIVAFKPVTTAHNLRTTTDQSCRCTCKTEKVNSTLTAEYKAKIAANISKELSVNVETLSSTIRSKTSAKDDRPSSAGIGYVGVILLVTVFGGLMILDLPVFRTDVKLRLNNLKCCQKSKRIQC</sequence>
<evidence type="ECO:0000313" key="3">
    <source>
        <dbReference type="EMBL" id="CAC5419113.1"/>
    </source>
</evidence>
<dbReference type="AlphaFoldDB" id="A0A6J8EGN3"/>
<keyword evidence="1" id="KW-0472">Membrane</keyword>
<dbReference type="InterPro" id="IPR016187">
    <property type="entry name" value="CTDL_fold"/>
</dbReference>
<dbReference type="InterPro" id="IPR001304">
    <property type="entry name" value="C-type_lectin-like"/>
</dbReference>
<evidence type="ECO:0000259" key="2">
    <source>
        <dbReference type="Pfam" id="PF00059"/>
    </source>
</evidence>
<feature type="domain" description="C-type lectin" evidence="2">
    <location>
        <begin position="19"/>
        <end position="116"/>
    </location>
</feature>
<keyword evidence="1" id="KW-1133">Transmembrane helix</keyword>